<dbReference type="GO" id="GO:0098609">
    <property type="term" value="P:cell-cell adhesion"/>
    <property type="evidence" value="ECO:0007669"/>
    <property type="project" value="TreeGrafter"/>
</dbReference>
<dbReference type="GO" id="GO:0019901">
    <property type="term" value="F:protein kinase binding"/>
    <property type="evidence" value="ECO:0007669"/>
    <property type="project" value="TreeGrafter"/>
</dbReference>
<evidence type="ECO:0000313" key="5">
    <source>
        <dbReference type="Proteomes" id="UP001153269"/>
    </source>
</evidence>
<dbReference type="GO" id="GO:0001968">
    <property type="term" value="F:fibronectin binding"/>
    <property type="evidence" value="ECO:0007669"/>
    <property type="project" value="TreeGrafter"/>
</dbReference>
<dbReference type="InterPro" id="IPR015812">
    <property type="entry name" value="Integrin_bsu"/>
</dbReference>
<evidence type="ECO:0000313" key="4">
    <source>
        <dbReference type="EMBL" id="CAB1447915.1"/>
    </source>
</evidence>
<keyword evidence="3" id="KW-0472">Membrane</keyword>
<dbReference type="GO" id="GO:0016477">
    <property type="term" value="P:cell migration"/>
    <property type="evidence" value="ECO:0007669"/>
    <property type="project" value="TreeGrafter"/>
</dbReference>
<reference evidence="4" key="1">
    <citation type="submission" date="2020-03" db="EMBL/GenBank/DDBJ databases">
        <authorList>
            <person name="Weist P."/>
        </authorList>
    </citation>
    <scope>NUCLEOTIDE SEQUENCE</scope>
</reference>
<keyword evidence="3" id="KW-1133">Transmembrane helix</keyword>
<dbReference type="GO" id="GO:0005925">
    <property type="term" value="C:focal adhesion"/>
    <property type="evidence" value="ECO:0007669"/>
    <property type="project" value="TreeGrafter"/>
</dbReference>
<dbReference type="GO" id="GO:0033627">
    <property type="term" value="P:cell adhesion mediated by integrin"/>
    <property type="evidence" value="ECO:0007669"/>
    <property type="project" value="TreeGrafter"/>
</dbReference>
<sequence length="217" mass="23541">MDYPWVTHVVETLRQKNIQIIVAVTENDSRLHEGGQICAEGTVSAALQDKPCPSCPNVCIVHRAGFMCRSFSRGLNPGECETRCVHLSLTLVGPAGGLATEAPSSGPRVEVEGCRVHFLLRPGQKDDSIRAHVAPQRACPSGPDVTLITAVLSSSVVVLLGVARLLLWKLLTSIGDRREFARFQRDAGNRARPVHTHPPLLSVKSDGCVVKRRSLSR</sequence>
<dbReference type="GO" id="GO:0043236">
    <property type="term" value="F:laminin binding"/>
    <property type="evidence" value="ECO:0007669"/>
    <property type="project" value="TreeGrafter"/>
</dbReference>
<keyword evidence="5" id="KW-1185">Reference proteome</keyword>
<dbReference type="PANTHER" id="PTHR10082">
    <property type="entry name" value="INTEGRIN BETA SUBUNIT"/>
    <property type="match status" value="1"/>
</dbReference>
<evidence type="ECO:0000256" key="3">
    <source>
        <dbReference type="SAM" id="Phobius"/>
    </source>
</evidence>
<accession>A0A9N7V8N4</accession>
<dbReference type="GO" id="GO:0007229">
    <property type="term" value="P:integrin-mediated signaling pathway"/>
    <property type="evidence" value="ECO:0007669"/>
    <property type="project" value="TreeGrafter"/>
</dbReference>
<keyword evidence="2" id="KW-0325">Glycoprotein</keyword>
<organism evidence="4 5">
    <name type="scientific">Pleuronectes platessa</name>
    <name type="common">European plaice</name>
    <dbReference type="NCBI Taxonomy" id="8262"/>
    <lineage>
        <taxon>Eukaryota</taxon>
        <taxon>Metazoa</taxon>
        <taxon>Chordata</taxon>
        <taxon>Craniata</taxon>
        <taxon>Vertebrata</taxon>
        <taxon>Euteleostomi</taxon>
        <taxon>Actinopterygii</taxon>
        <taxon>Neopterygii</taxon>
        <taxon>Teleostei</taxon>
        <taxon>Neoteleostei</taxon>
        <taxon>Acanthomorphata</taxon>
        <taxon>Carangaria</taxon>
        <taxon>Pleuronectiformes</taxon>
        <taxon>Pleuronectoidei</taxon>
        <taxon>Pleuronectidae</taxon>
        <taxon>Pleuronectes</taxon>
    </lineage>
</organism>
<protein>
    <submittedName>
        <fullName evidence="4">Uncharacterized protein</fullName>
    </submittedName>
</protein>
<dbReference type="GO" id="GO:0005178">
    <property type="term" value="F:integrin binding"/>
    <property type="evidence" value="ECO:0007669"/>
    <property type="project" value="TreeGrafter"/>
</dbReference>
<dbReference type="GO" id="GO:0098639">
    <property type="term" value="F:collagen binding involved in cell-matrix adhesion"/>
    <property type="evidence" value="ECO:0007669"/>
    <property type="project" value="TreeGrafter"/>
</dbReference>
<comment type="caution">
    <text evidence="4">The sequence shown here is derived from an EMBL/GenBank/DDBJ whole genome shotgun (WGS) entry which is preliminary data.</text>
</comment>
<dbReference type="Gene3D" id="1.20.5.100">
    <property type="entry name" value="Cytochrome c1, transmembrane anchor, C-terminal"/>
    <property type="match status" value="1"/>
</dbReference>
<dbReference type="GO" id="GO:0045202">
    <property type="term" value="C:synapse"/>
    <property type="evidence" value="ECO:0007669"/>
    <property type="project" value="TreeGrafter"/>
</dbReference>
<keyword evidence="3" id="KW-0812">Transmembrane</keyword>
<dbReference type="GO" id="GO:0019960">
    <property type="term" value="F:C-X3-C chemokine binding"/>
    <property type="evidence" value="ECO:0007669"/>
    <property type="project" value="TreeGrafter"/>
</dbReference>
<keyword evidence="1" id="KW-1015">Disulfide bond</keyword>
<evidence type="ECO:0000256" key="2">
    <source>
        <dbReference type="ARBA" id="ARBA00023180"/>
    </source>
</evidence>
<dbReference type="AlphaFoldDB" id="A0A9N7V8N4"/>
<feature type="transmembrane region" description="Helical" evidence="3">
    <location>
        <begin position="145"/>
        <end position="167"/>
    </location>
</feature>
<name>A0A9N7V8N4_PLEPL</name>
<dbReference type="GO" id="GO:0008305">
    <property type="term" value="C:integrin complex"/>
    <property type="evidence" value="ECO:0007669"/>
    <property type="project" value="TreeGrafter"/>
</dbReference>
<dbReference type="Proteomes" id="UP001153269">
    <property type="component" value="Unassembled WGS sequence"/>
</dbReference>
<gene>
    <name evidence="4" type="ORF">PLEPLA_LOCUS35582</name>
</gene>
<proteinExistence type="predicted"/>
<evidence type="ECO:0000256" key="1">
    <source>
        <dbReference type="ARBA" id="ARBA00023157"/>
    </source>
</evidence>
<dbReference type="GO" id="GO:0009986">
    <property type="term" value="C:cell surface"/>
    <property type="evidence" value="ECO:0007669"/>
    <property type="project" value="TreeGrafter"/>
</dbReference>
<dbReference type="PANTHER" id="PTHR10082:SF28">
    <property type="entry name" value="INTEGRIN BETA-1"/>
    <property type="match status" value="1"/>
</dbReference>
<dbReference type="EMBL" id="CADEAL010003959">
    <property type="protein sequence ID" value="CAB1447915.1"/>
    <property type="molecule type" value="Genomic_DNA"/>
</dbReference>